<dbReference type="Pfam" id="PF00892">
    <property type="entry name" value="EamA"/>
    <property type="match status" value="2"/>
</dbReference>
<dbReference type="InterPro" id="IPR037185">
    <property type="entry name" value="EmrE-like"/>
</dbReference>
<dbReference type="RefSeq" id="WP_248480086.1">
    <property type="nucleotide sequence ID" value="NZ_JALPRF010000007.1"/>
</dbReference>
<feature type="transmembrane region" description="Helical" evidence="6">
    <location>
        <begin position="67"/>
        <end position="86"/>
    </location>
</feature>
<proteinExistence type="predicted"/>
<feature type="transmembrane region" description="Helical" evidence="6">
    <location>
        <begin position="7"/>
        <end position="27"/>
    </location>
</feature>
<comment type="caution">
    <text evidence="8">The sequence shown here is derived from an EMBL/GenBank/DDBJ whole genome shotgun (WGS) entry which is preliminary data.</text>
</comment>
<feature type="transmembrane region" description="Helical" evidence="6">
    <location>
        <begin position="33"/>
        <end position="55"/>
    </location>
</feature>
<evidence type="ECO:0000256" key="4">
    <source>
        <dbReference type="ARBA" id="ARBA00022989"/>
    </source>
</evidence>
<feature type="transmembrane region" description="Helical" evidence="6">
    <location>
        <begin position="92"/>
        <end position="110"/>
    </location>
</feature>
<dbReference type="SUPFAM" id="SSF103481">
    <property type="entry name" value="Multidrug resistance efflux transporter EmrE"/>
    <property type="match status" value="2"/>
</dbReference>
<accession>A0ABT0HT58</accession>
<dbReference type="PANTHER" id="PTHR42920:SF5">
    <property type="entry name" value="EAMA DOMAIN-CONTAINING PROTEIN"/>
    <property type="match status" value="1"/>
</dbReference>
<dbReference type="InterPro" id="IPR051258">
    <property type="entry name" value="Diverse_Substrate_Transporter"/>
</dbReference>
<reference evidence="8 9" key="1">
    <citation type="submission" date="2022-04" db="EMBL/GenBank/DDBJ databases">
        <title>Spirosoma sp. strain RP8 genome sequencing and assembly.</title>
        <authorList>
            <person name="Jung Y."/>
        </authorList>
    </citation>
    <scope>NUCLEOTIDE SEQUENCE [LARGE SCALE GENOMIC DNA]</scope>
    <source>
        <strain evidence="8 9">RP8</strain>
    </source>
</reference>
<feature type="transmembrane region" description="Helical" evidence="6">
    <location>
        <begin position="119"/>
        <end position="137"/>
    </location>
</feature>
<keyword evidence="4 6" id="KW-1133">Transmembrane helix</keyword>
<evidence type="ECO:0000313" key="9">
    <source>
        <dbReference type="Proteomes" id="UP001202180"/>
    </source>
</evidence>
<protein>
    <submittedName>
        <fullName evidence="8">DMT family transporter</fullName>
    </submittedName>
</protein>
<keyword evidence="2" id="KW-1003">Cell membrane</keyword>
<feature type="transmembrane region" description="Helical" evidence="6">
    <location>
        <begin position="143"/>
        <end position="163"/>
    </location>
</feature>
<feature type="transmembrane region" description="Helical" evidence="6">
    <location>
        <begin position="240"/>
        <end position="259"/>
    </location>
</feature>
<feature type="transmembrane region" description="Helical" evidence="6">
    <location>
        <begin position="208"/>
        <end position="228"/>
    </location>
</feature>
<name>A0ABT0HT58_9BACT</name>
<dbReference type="Proteomes" id="UP001202180">
    <property type="component" value="Unassembled WGS sequence"/>
</dbReference>
<evidence type="ECO:0000256" key="2">
    <source>
        <dbReference type="ARBA" id="ARBA00022475"/>
    </source>
</evidence>
<keyword evidence="3 6" id="KW-0812">Transmembrane</keyword>
<keyword evidence="5 6" id="KW-0472">Membrane</keyword>
<feature type="domain" description="EamA" evidence="7">
    <location>
        <begin position="10"/>
        <end position="138"/>
    </location>
</feature>
<evidence type="ECO:0000259" key="7">
    <source>
        <dbReference type="Pfam" id="PF00892"/>
    </source>
</evidence>
<sequence length="290" mass="31406">MAINKKNLFILLLIIGTAFWGISFPLVKSGVGSSAPFVFLAYRFCLAALAMLLLFPASIRQFDADTFRTAAFLAVPLFLGIVPQTYGLKYSPSGQCAFVAGLCVVTLPVVNRLVYRKPIAANLLLASLMAVAGLYIISIKDGFSIGLGDIYTLLGTVGFAFYLINVSKYSSAPTLIPSVTLMFVLCSLLAFAMAAFSPDSQWITTDKHFWVGVAFSSLLSTAYMYSVSNKAQQYIEAEKVALIYLFEPIFASAAAFLLLGEPFTWRLLLGGSLIIAATLVSELKTWKSVS</sequence>
<dbReference type="InterPro" id="IPR000620">
    <property type="entry name" value="EamA_dom"/>
</dbReference>
<comment type="subcellular location">
    <subcellularLocation>
        <location evidence="1">Cell membrane</location>
        <topology evidence="1">Multi-pass membrane protein</topology>
    </subcellularLocation>
</comment>
<organism evidence="8 9">
    <name type="scientific">Spirosoma liriopis</name>
    <dbReference type="NCBI Taxonomy" id="2937440"/>
    <lineage>
        <taxon>Bacteria</taxon>
        <taxon>Pseudomonadati</taxon>
        <taxon>Bacteroidota</taxon>
        <taxon>Cytophagia</taxon>
        <taxon>Cytophagales</taxon>
        <taxon>Cytophagaceae</taxon>
        <taxon>Spirosoma</taxon>
    </lineage>
</organism>
<feature type="transmembrane region" description="Helical" evidence="6">
    <location>
        <begin position="175"/>
        <end position="196"/>
    </location>
</feature>
<dbReference type="PANTHER" id="PTHR42920">
    <property type="entry name" value="OS03G0707200 PROTEIN-RELATED"/>
    <property type="match status" value="1"/>
</dbReference>
<feature type="domain" description="EamA" evidence="7">
    <location>
        <begin position="147"/>
        <end position="280"/>
    </location>
</feature>
<evidence type="ECO:0000256" key="1">
    <source>
        <dbReference type="ARBA" id="ARBA00004651"/>
    </source>
</evidence>
<evidence type="ECO:0000256" key="6">
    <source>
        <dbReference type="SAM" id="Phobius"/>
    </source>
</evidence>
<feature type="transmembrane region" description="Helical" evidence="6">
    <location>
        <begin position="265"/>
        <end position="283"/>
    </location>
</feature>
<gene>
    <name evidence="8" type="ORF">M0L20_25970</name>
</gene>
<keyword evidence="9" id="KW-1185">Reference proteome</keyword>
<evidence type="ECO:0000313" key="8">
    <source>
        <dbReference type="EMBL" id="MCK8495339.1"/>
    </source>
</evidence>
<evidence type="ECO:0000256" key="5">
    <source>
        <dbReference type="ARBA" id="ARBA00023136"/>
    </source>
</evidence>
<evidence type="ECO:0000256" key="3">
    <source>
        <dbReference type="ARBA" id="ARBA00022692"/>
    </source>
</evidence>
<dbReference type="EMBL" id="JALPRF010000007">
    <property type="protein sequence ID" value="MCK8495339.1"/>
    <property type="molecule type" value="Genomic_DNA"/>
</dbReference>